<name>A0A1G9BBP2_9BACT</name>
<proteinExistence type="inferred from homology"/>
<dbReference type="EMBL" id="FNGA01000001">
    <property type="protein sequence ID" value="SDK36901.1"/>
    <property type="molecule type" value="Genomic_DNA"/>
</dbReference>
<evidence type="ECO:0000313" key="7">
    <source>
        <dbReference type="Proteomes" id="UP000199053"/>
    </source>
</evidence>
<evidence type="ECO:0000256" key="1">
    <source>
        <dbReference type="ARBA" id="ARBA00009175"/>
    </source>
</evidence>
<dbReference type="AlphaFoldDB" id="A0A1G9BBP2"/>
<feature type="chain" id="PRO_5011730177" evidence="5">
    <location>
        <begin position="22"/>
        <end position="244"/>
    </location>
</feature>
<dbReference type="OrthoDB" id="9785015at2"/>
<dbReference type="PANTHER" id="PTHR30632:SF14">
    <property type="entry name" value="TUNGSTATE_MOLYBDATE_CHROMATE-BINDING PROTEIN MODA"/>
    <property type="match status" value="1"/>
</dbReference>
<dbReference type="Gene3D" id="3.40.190.10">
    <property type="entry name" value="Periplasmic binding protein-like II"/>
    <property type="match status" value="2"/>
</dbReference>
<sequence length="244" mass="26436">MKRILTLVLTVLLALPVAANAADLLIAQAANFTPAMQEIIPAFKKATGLEVQATYTSTGKLYAQITNGAPFDVFLAADEKRPKKLYAAGLAEKPFVYAKGKVVFWSLKKEIGSTPWQKAVINPDLHKIAIANIETAPYGTAAMKALQKVKLWKKVKPELVYAQSIAQAFQYAATGAADAGFCAYSSVFTTEGRKGTFTVVNEAPPVIQAACILDSSEHKDVAQKFVKFLASPEVKTIKNKYGYE</sequence>
<dbReference type="InterPro" id="IPR005950">
    <property type="entry name" value="ModA"/>
</dbReference>
<dbReference type="CDD" id="cd13539">
    <property type="entry name" value="PBP2_AvModA"/>
    <property type="match status" value="1"/>
</dbReference>
<comment type="similarity">
    <text evidence="1">Belongs to the bacterial solute-binding protein ModA family.</text>
</comment>
<accession>A0A1G9BBP2</accession>
<dbReference type="InterPro" id="IPR050682">
    <property type="entry name" value="ModA/WtpA"/>
</dbReference>
<dbReference type="GO" id="GO:0046872">
    <property type="term" value="F:metal ion binding"/>
    <property type="evidence" value="ECO:0007669"/>
    <property type="project" value="UniProtKB-KW"/>
</dbReference>
<feature type="binding site" evidence="4">
    <location>
        <position position="165"/>
    </location>
    <ligand>
        <name>molybdate</name>
        <dbReference type="ChEBI" id="CHEBI:36264"/>
    </ligand>
</feature>
<organism evidence="6 7">
    <name type="scientific">Maridesulfovibrio ferrireducens</name>
    <dbReference type="NCBI Taxonomy" id="246191"/>
    <lineage>
        <taxon>Bacteria</taxon>
        <taxon>Pseudomonadati</taxon>
        <taxon>Thermodesulfobacteriota</taxon>
        <taxon>Desulfovibrionia</taxon>
        <taxon>Desulfovibrionales</taxon>
        <taxon>Desulfovibrionaceae</taxon>
        <taxon>Maridesulfovibrio</taxon>
    </lineage>
</organism>
<dbReference type="GO" id="GO:0015689">
    <property type="term" value="P:molybdate ion transport"/>
    <property type="evidence" value="ECO:0007669"/>
    <property type="project" value="InterPro"/>
</dbReference>
<dbReference type="Proteomes" id="UP000199053">
    <property type="component" value="Unassembled WGS sequence"/>
</dbReference>
<dbReference type="GO" id="GO:0030973">
    <property type="term" value="F:molybdate ion binding"/>
    <property type="evidence" value="ECO:0007669"/>
    <property type="project" value="InterPro"/>
</dbReference>
<keyword evidence="2 4" id="KW-0479">Metal-binding</keyword>
<protein>
    <submittedName>
        <fullName evidence="6">Molybdate transport system substrate-binding protein</fullName>
    </submittedName>
</protein>
<gene>
    <name evidence="6" type="ORF">SAMN05660337_0237</name>
</gene>
<dbReference type="Pfam" id="PF13531">
    <property type="entry name" value="SBP_bac_11"/>
    <property type="match status" value="1"/>
</dbReference>
<keyword evidence="4" id="KW-0500">Molybdenum</keyword>
<dbReference type="NCBIfam" id="TIGR01256">
    <property type="entry name" value="modA"/>
    <property type="match status" value="1"/>
</dbReference>
<evidence type="ECO:0000256" key="4">
    <source>
        <dbReference type="PIRSR" id="PIRSR004846-1"/>
    </source>
</evidence>
<feature type="binding site" evidence="4">
    <location>
        <position position="58"/>
    </location>
    <ligand>
        <name>molybdate</name>
        <dbReference type="ChEBI" id="CHEBI:36264"/>
    </ligand>
</feature>
<evidence type="ECO:0000256" key="3">
    <source>
        <dbReference type="ARBA" id="ARBA00022729"/>
    </source>
</evidence>
<dbReference type="PIRSF" id="PIRSF004846">
    <property type="entry name" value="ModA"/>
    <property type="match status" value="1"/>
</dbReference>
<dbReference type="SUPFAM" id="SSF53850">
    <property type="entry name" value="Periplasmic binding protein-like II"/>
    <property type="match status" value="1"/>
</dbReference>
<reference evidence="7" key="1">
    <citation type="submission" date="2016-10" db="EMBL/GenBank/DDBJ databases">
        <authorList>
            <person name="Varghese N."/>
            <person name="Submissions S."/>
        </authorList>
    </citation>
    <scope>NUCLEOTIDE SEQUENCE [LARGE SCALE GENOMIC DNA]</scope>
    <source>
        <strain evidence="7">DSM 16995</strain>
    </source>
</reference>
<dbReference type="InterPro" id="IPR044084">
    <property type="entry name" value="AvModA-like_subst-bd"/>
</dbReference>
<dbReference type="RefSeq" id="WP_092157428.1">
    <property type="nucleotide sequence ID" value="NZ_FNGA01000001.1"/>
</dbReference>
<feature type="signal peptide" evidence="5">
    <location>
        <begin position="1"/>
        <end position="21"/>
    </location>
</feature>
<dbReference type="PANTHER" id="PTHR30632">
    <property type="entry name" value="MOLYBDATE-BINDING PERIPLASMIC PROTEIN"/>
    <property type="match status" value="1"/>
</dbReference>
<keyword evidence="3 5" id="KW-0732">Signal</keyword>
<keyword evidence="7" id="KW-1185">Reference proteome</keyword>
<evidence type="ECO:0000256" key="2">
    <source>
        <dbReference type="ARBA" id="ARBA00022723"/>
    </source>
</evidence>
<dbReference type="STRING" id="246191.SAMN05660337_0237"/>
<evidence type="ECO:0000313" key="6">
    <source>
        <dbReference type="EMBL" id="SDK36901.1"/>
    </source>
</evidence>
<evidence type="ECO:0000256" key="5">
    <source>
        <dbReference type="SAM" id="SignalP"/>
    </source>
</evidence>